<evidence type="ECO:0000256" key="5">
    <source>
        <dbReference type="ARBA" id="ARBA00022771"/>
    </source>
</evidence>
<dbReference type="AlphaFoldDB" id="A0A6V7P6F2"/>
<dbReference type="GO" id="GO:0005634">
    <property type="term" value="C:nucleus"/>
    <property type="evidence" value="ECO:0007669"/>
    <property type="project" value="UniProtKB-SubCell"/>
</dbReference>
<evidence type="ECO:0000256" key="1">
    <source>
        <dbReference type="ARBA" id="ARBA00004049"/>
    </source>
</evidence>
<dbReference type="GO" id="GO:0003700">
    <property type="term" value="F:DNA-binding transcription factor activity"/>
    <property type="evidence" value="ECO:0007669"/>
    <property type="project" value="TreeGrafter"/>
</dbReference>
<evidence type="ECO:0000313" key="14">
    <source>
        <dbReference type="EMBL" id="CAD1826433.1"/>
    </source>
</evidence>
<accession>A0A6V7P6F2</accession>
<dbReference type="Pfam" id="PF04770">
    <property type="entry name" value="ZF-HD_dimer"/>
    <property type="match status" value="1"/>
</dbReference>
<evidence type="ECO:0000256" key="2">
    <source>
        <dbReference type="ARBA" id="ARBA00004123"/>
    </source>
</evidence>
<protein>
    <recommendedName>
        <fullName evidence="13">ZF-HD dimerization-type domain-containing protein</fullName>
    </recommendedName>
</protein>
<dbReference type="GO" id="GO:0000976">
    <property type="term" value="F:transcription cis-regulatory region binding"/>
    <property type="evidence" value="ECO:0007669"/>
    <property type="project" value="TreeGrafter"/>
</dbReference>
<feature type="compositionally biased region" description="Acidic residues" evidence="12">
    <location>
        <begin position="189"/>
        <end position="204"/>
    </location>
</feature>
<dbReference type="EMBL" id="LR862145">
    <property type="protein sequence ID" value="CAD1826433.1"/>
    <property type="molecule type" value="Genomic_DNA"/>
</dbReference>
<name>A0A6V7P6F2_ANACO</name>
<feature type="domain" description="ZF-HD dimerization-type" evidence="13">
    <location>
        <begin position="98"/>
        <end position="149"/>
    </location>
</feature>
<keyword evidence="11" id="KW-0539">Nucleus</keyword>
<dbReference type="NCBIfam" id="TIGR01566">
    <property type="entry name" value="ZF_HD_prot_N"/>
    <property type="match status" value="1"/>
</dbReference>
<dbReference type="FunFam" id="1.10.10.60:FF:000257">
    <property type="entry name" value="Zinc-finger homeodomain protein 2"/>
    <property type="match status" value="1"/>
</dbReference>
<dbReference type="InterPro" id="IPR009057">
    <property type="entry name" value="Homeodomain-like_sf"/>
</dbReference>
<evidence type="ECO:0000259" key="13">
    <source>
        <dbReference type="PROSITE" id="PS51523"/>
    </source>
</evidence>
<organism evidence="14">
    <name type="scientific">Ananas comosus var. bracteatus</name>
    <name type="common">red pineapple</name>
    <dbReference type="NCBI Taxonomy" id="296719"/>
    <lineage>
        <taxon>Eukaryota</taxon>
        <taxon>Viridiplantae</taxon>
        <taxon>Streptophyta</taxon>
        <taxon>Embryophyta</taxon>
        <taxon>Tracheophyta</taxon>
        <taxon>Spermatophyta</taxon>
        <taxon>Magnoliopsida</taxon>
        <taxon>Liliopsida</taxon>
        <taxon>Poales</taxon>
        <taxon>Bromeliaceae</taxon>
        <taxon>Bromelioideae</taxon>
        <taxon>Ananas</taxon>
    </lineage>
</organism>
<dbReference type="PROSITE" id="PS51523">
    <property type="entry name" value="ZF_HD_DIMER"/>
    <property type="match status" value="1"/>
</dbReference>
<evidence type="ECO:0000256" key="4">
    <source>
        <dbReference type="ARBA" id="ARBA00022723"/>
    </source>
</evidence>
<evidence type="ECO:0000256" key="7">
    <source>
        <dbReference type="ARBA" id="ARBA00023015"/>
    </source>
</evidence>
<comment type="subunit">
    <text evidence="3">Homo- and heterodimer with other ZFHD proteins.</text>
</comment>
<dbReference type="InterPro" id="IPR006456">
    <property type="entry name" value="ZF_HD_homeobox_Cys/His_dimer"/>
</dbReference>
<keyword evidence="5" id="KW-0863">Zinc-finger</keyword>
<evidence type="ECO:0000256" key="8">
    <source>
        <dbReference type="ARBA" id="ARBA00023125"/>
    </source>
</evidence>
<proteinExistence type="predicted"/>
<evidence type="ECO:0000256" key="12">
    <source>
        <dbReference type="SAM" id="MobiDB-lite"/>
    </source>
</evidence>
<evidence type="ECO:0000256" key="10">
    <source>
        <dbReference type="ARBA" id="ARBA00023163"/>
    </source>
</evidence>
<keyword evidence="8" id="KW-0238">DNA-binding</keyword>
<comment type="subcellular location">
    <subcellularLocation>
        <location evidence="2">Nucleus</location>
    </subcellularLocation>
</comment>
<feature type="region of interest" description="Disordered" evidence="12">
    <location>
        <begin position="313"/>
        <end position="366"/>
    </location>
</feature>
<dbReference type="NCBIfam" id="TIGR01565">
    <property type="entry name" value="homeo_ZF_HD"/>
    <property type="match status" value="1"/>
</dbReference>
<dbReference type="PANTHER" id="PTHR31948:SF72">
    <property type="entry name" value="ZINC-FINGER HOMEODOMAIN PROTEIN 10"/>
    <property type="match status" value="1"/>
</dbReference>
<evidence type="ECO:0000256" key="9">
    <source>
        <dbReference type="ARBA" id="ARBA00023155"/>
    </source>
</evidence>
<feature type="region of interest" description="Disordered" evidence="12">
    <location>
        <begin position="150"/>
        <end position="215"/>
    </location>
</feature>
<sequence length="366" mass="38963">MFRNYPQLPHELHTNDAIYYLPLSFGSSRCRALRCNGGREHGRDGPEGVGSRREGEALSFSNGALKKHHHHHHHHHLHRVPPAAAAAAAVAVAGDFLYRECLKNHAASLGGHALDGCGEFMPSPAANPSDPTSLKCAACGCHRNFHRRMPEPISLHHPDDAREGEGEGEDEMDGARGGPAGDHRRHAAEEDDEDDDDEDEEEIADGPQHQQHHLRGLGGARIRRRAPDPAAPAGPAHAPPGAAAAAALLPRKRFRTKFSPEQKERMQGLAERLGWRMQKRDEGIVDEWCREMGVGKGVFKVWMHNNKHTFLGTGRRGDAAARGAGGGSGGGGSDGDGDGGGGMEGSISGGNGGDINHVVNGSSSSS</sequence>
<keyword evidence="9" id="KW-0371">Homeobox</keyword>
<dbReference type="Gene3D" id="1.10.10.60">
    <property type="entry name" value="Homeodomain-like"/>
    <property type="match status" value="1"/>
</dbReference>
<evidence type="ECO:0000256" key="11">
    <source>
        <dbReference type="ARBA" id="ARBA00023242"/>
    </source>
</evidence>
<reference evidence="14" key="1">
    <citation type="submission" date="2020-07" db="EMBL/GenBank/DDBJ databases">
        <authorList>
            <person name="Lin J."/>
        </authorList>
    </citation>
    <scope>NUCLEOTIDE SEQUENCE</scope>
</reference>
<keyword evidence="6" id="KW-0862">Zinc</keyword>
<dbReference type="InterPro" id="IPR006455">
    <property type="entry name" value="Homeodomain_ZF_HD"/>
</dbReference>
<keyword evidence="10" id="KW-0804">Transcription</keyword>
<feature type="compositionally biased region" description="Gly residues" evidence="12">
    <location>
        <begin position="323"/>
        <end position="353"/>
    </location>
</feature>
<dbReference type="SUPFAM" id="SSF46689">
    <property type="entry name" value="Homeodomain-like"/>
    <property type="match status" value="1"/>
</dbReference>
<evidence type="ECO:0000256" key="3">
    <source>
        <dbReference type="ARBA" id="ARBA00011416"/>
    </source>
</evidence>
<evidence type="ECO:0000256" key="6">
    <source>
        <dbReference type="ARBA" id="ARBA00022833"/>
    </source>
</evidence>
<comment type="function">
    <text evidence="1">Putative transcription factor.</text>
</comment>
<gene>
    <name evidence="14" type="ORF">CB5_LOCUS9644</name>
</gene>
<dbReference type="GO" id="GO:0008270">
    <property type="term" value="F:zinc ion binding"/>
    <property type="evidence" value="ECO:0007669"/>
    <property type="project" value="UniProtKB-KW"/>
</dbReference>
<keyword evidence="4" id="KW-0479">Metal-binding</keyword>
<dbReference type="PANTHER" id="PTHR31948">
    <property type="entry name" value="ZINC-FINGER HOMEODOMAIN PROTEIN 2"/>
    <property type="match status" value="1"/>
</dbReference>
<feature type="compositionally biased region" description="Basic and acidic residues" evidence="12">
    <location>
        <begin position="150"/>
        <end position="165"/>
    </location>
</feature>
<keyword evidence="7" id="KW-0805">Transcription regulation</keyword>
<dbReference type="GO" id="GO:0050793">
    <property type="term" value="P:regulation of developmental process"/>
    <property type="evidence" value="ECO:0007669"/>
    <property type="project" value="TreeGrafter"/>
</dbReference>